<gene>
    <name evidence="2" type="ORF">CLIB1423_17S00254</name>
</gene>
<evidence type="ECO:0008006" key="4">
    <source>
        <dbReference type="Google" id="ProtNLM"/>
    </source>
</evidence>
<dbReference type="AlphaFoldDB" id="A0A9P0QTW9"/>
<feature type="compositionally biased region" description="Low complexity" evidence="1">
    <location>
        <begin position="650"/>
        <end position="671"/>
    </location>
</feature>
<dbReference type="EMBL" id="CAKXYY010000017">
    <property type="protein sequence ID" value="CAH2354486.1"/>
    <property type="molecule type" value="Genomic_DNA"/>
</dbReference>
<organism evidence="2 3">
    <name type="scientific">[Candida] railenensis</name>
    <dbReference type="NCBI Taxonomy" id="45579"/>
    <lineage>
        <taxon>Eukaryota</taxon>
        <taxon>Fungi</taxon>
        <taxon>Dikarya</taxon>
        <taxon>Ascomycota</taxon>
        <taxon>Saccharomycotina</taxon>
        <taxon>Pichiomycetes</taxon>
        <taxon>Debaryomycetaceae</taxon>
        <taxon>Kurtzmaniella</taxon>
    </lineage>
</organism>
<feature type="region of interest" description="Disordered" evidence="1">
    <location>
        <begin position="479"/>
        <end position="547"/>
    </location>
</feature>
<dbReference type="OrthoDB" id="5865767at2759"/>
<dbReference type="SUPFAM" id="SSF50729">
    <property type="entry name" value="PH domain-like"/>
    <property type="match status" value="1"/>
</dbReference>
<comment type="caution">
    <text evidence="2">The sequence shown here is derived from an EMBL/GenBank/DDBJ whole genome shotgun (WGS) entry which is preliminary data.</text>
</comment>
<dbReference type="Gene3D" id="2.30.29.30">
    <property type="entry name" value="Pleckstrin-homology domain (PH domain)/Phosphotyrosine-binding domain (PTB)"/>
    <property type="match status" value="1"/>
</dbReference>
<keyword evidence="3" id="KW-1185">Reference proteome</keyword>
<feature type="compositionally biased region" description="Acidic residues" evidence="1">
    <location>
        <begin position="521"/>
        <end position="547"/>
    </location>
</feature>
<proteinExistence type="predicted"/>
<reference evidence="2" key="1">
    <citation type="submission" date="2022-03" db="EMBL/GenBank/DDBJ databases">
        <authorList>
            <person name="Legras J.-L."/>
            <person name="Devillers H."/>
            <person name="Grondin C."/>
        </authorList>
    </citation>
    <scope>NUCLEOTIDE SEQUENCE</scope>
    <source>
        <strain evidence="2">CLIB 1423</strain>
    </source>
</reference>
<evidence type="ECO:0000256" key="1">
    <source>
        <dbReference type="SAM" id="MobiDB-lite"/>
    </source>
</evidence>
<feature type="region of interest" description="Disordered" evidence="1">
    <location>
        <begin position="649"/>
        <end position="673"/>
    </location>
</feature>
<dbReference type="PANTHER" id="PTHR37283">
    <property type="entry name" value="PH DOMAIN-CONTAINING PROTEIN YHR131C"/>
    <property type="match status" value="1"/>
</dbReference>
<dbReference type="InterPro" id="IPR011993">
    <property type="entry name" value="PH-like_dom_sf"/>
</dbReference>
<evidence type="ECO:0000313" key="2">
    <source>
        <dbReference type="EMBL" id="CAH2354486.1"/>
    </source>
</evidence>
<feature type="compositionally biased region" description="Acidic residues" evidence="1">
    <location>
        <begin position="495"/>
        <end position="514"/>
    </location>
</feature>
<feature type="region of interest" description="Disordered" evidence="1">
    <location>
        <begin position="373"/>
        <end position="429"/>
    </location>
</feature>
<protein>
    <recommendedName>
        <fullName evidence="4">PH domain-containing protein</fullName>
    </recommendedName>
</protein>
<name>A0A9P0QTW9_9ASCO</name>
<feature type="compositionally biased region" description="Basic residues" evidence="1">
    <location>
        <begin position="373"/>
        <end position="383"/>
    </location>
</feature>
<feature type="compositionally biased region" description="Low complexity" evidence="1">
    <location>
        <begin position="39"/>
        <end position="60"/>
    </location>
</feature>
<feature type="region of interest" description="Disordered" evidence="1">
    <location>
        <begin position="39"/>
        <end position="111"/>
    </location>
</feature>
<feature type="compositionally biased region" description="Polar residues" evidence="1">
    <location>
        <begin position="581"/>
        <end position="591"/>
    </location>
</feature>
<feature type="region of interest" description="Disordered" evidence="1">
    <location>
        <begin position="559"/>
        <end position="597"/>
    </location>
</feature>
<dbReference type="PANTHER" id="PTHR37283:SF1">
    <property type="entry name" value="PH DOMAIN-CONTAINING PROTEIN YHR131C"/>
    <property type="match status" value="1"/>
</dbReference>
<evidence type="ECO:0000313" key="3">
    <source>
        <dbReference type="Proteomes" id="UP000837801"/>
    </source>
</evidence>
<dbReference type="Proteomes" id="UP000837801">
    <property type="component" value="Unassembled WGS sequence"/>
</dbReference>
<accession>A0A9P0QTW9</accession>
<sequence length="719" mass="79296">MSYPVPPPEKQFPLRNYKANNPKFFDQGILLATNTSPKSILASCSSSSSASSAASSRSNSPTNVTGDERPQTPATPVISTDKLPSTKACPTTPPRIVHPKPQSLQRVPKGNCPASTPAALVQSLPTAGSGDFDYQEEYLTFLEPSPVSPPSYDTLPPGGCPKYPVMSPLSHEISVDEPIPEYSPTIYKIGLVSRKSEWISPYEPSTGRSWKNMIIELNSTQLNFYSIPAHMEAHVIQFWNWSNSSPESSGYSPYSENEPTCPKNDATEFTLRSDLTLDQDLEFYRFLSRLGITSSASPTNKNLFRTYTLQHSRLGLATDYKKKQNVMRIRVESEQLLLEFPDTKSLIDWNFALGIGKDVAIDIQDREIPKYRTVPRRRRHRDRERRNTTSNDGRTEFFPASAGRDQSNLNVGALSTGRKRAQSESLMTNGENSIKSRLIKIKSRFSLSSSSSPSNSNASISASSSFSTISSLVDTLPEIERERQSDVGRPTFSVDYDDVLDETDEGGDDSEVMENEYGNELGDEDLDEDDELVDENGDLGDDSEENIDLDDYKEEIENPNMGEGLQLSPNSPSSPQGIINAPSTLTGSSKKWNPLAKSKQPSLSKHYKNCIRCIKPLTAEDLWVGKVLVKPTTLSPLNMSYLRNIKYGNSSSSKLSPSSSSTSLVSLSSGSTGVMGGGYRKRSFSIKDIPHFDASLPRTPNHFLKEFTVGSHGLIPKTV</sequence>
<feature type="region of interest" description="Disordered" evidence="1">
    <location>
        <begin position="446"/>
        <end position="467"/>
    </location>
</feature>